<feature type="compositionally biased region" description="Basic and acidic residues" evidence="1">
    <location>
        <begin position="505"/>
        <end position="519"/>
    </location>
</feature>
<feature type="compositionally biased region" description="Basic residues" evidence="1">
    <location>
        <begin position="129"/>
        <end position="138"/>
    </location>
</feature>
<organism evidence="2">
    <name type="scientific">uncultured Gemmatimonadota bacterium</name>
    <dbReference type="NCBI Taxonomy" id="203437"/>
    <lineage>
        <taxon>Bacteria</taxon>
        <taxon>Pseudomonadati</taxon>
        <taxon>Gemmatimonadota</taxon>
        <taxon>environmental samples</taxon>
    </lineage>
</organism>
<feature type="region of interest" description="Disordered" evidence="1">
    <location>
        <begin position="117"/>
        <end position="247"/>
    </location>
</feature>
<feature type="compositionally biased region" description="Basic and acidic residues" evidence="1">
    <location>
        <begin position="149"/>
        <end position="158"/>
    </location>
</feature>
<feature type="compositionally biased region" description="Basic residues" evidence="1">
    <location>
        <begin position="188"/>
        <end position="203"/>
    </location>
</feature>
<feature type="region of interest" description="Disordered" evidence="1">
    <location>
        <begin position="479"/>
        <end position="605"/>
    </location>
</feature>
<dbReference type="AlphaFoldDB" id="A0A6J4KCP6"/>
<dbReference type="EMBL" id="CADCTW010000029">
    <property type="protein sequence ID" value="CAA9301317.1"/>
    <property type="molecule type" value="Genomic_DNA"/>
</dbReference>
<feature type="compositionally biased region" description="Basic residues" evidence="1">
    <location>
        <begin position="566"/>
        <end position="587"/>
    </location>
</feature>
<gene>
    <name evidence="2" type="ORF">AVDCRST_MAG68-469</name>
</gene>
<feature type="non-terminal residue" evidence="2">
    <location>
        <position position="1"/>
    </location>
</feature>
<feature type="region of interest" description="Disordered" evidence="1">
    <location>
        <begin position="333"/>
        <end position="419"/>
    </location>
</feature>
<feature type="compositionally biased region" description="Low complexity" evidence="1">
    <location>
        <begin position="176"/>
        <end position="187"/>
    </location>
</feature>
<name>A0A6J4KCP6_9BACT</name>
<evidence type="ECO:0000256" key="1">
    <source>
        <dbReference type="SAM" id="MobiDB-lite"/>
    </source>
</evidence>
<feature type="compositionally biased region" description="Basic residues" evidence="1">
    <location>
        <begin position="352"/>
        <end position="381"/>
    </location>
</feature>
<feature type="compositionally biased region" description="Basic residues" evidence="1">
    <location>
        <begin position="276"/>
        <end position="285"/>
    </location>
</feature>
<feature type="compositionally biased region" description="Low complexity" evidence="1">
    <location>
        <begin position="547"/>
        <end position="558"/>
    </location>
</feature>
<feature type="non-terminal residue" evidence="2">
    <location>
        <position position="678"/>
    </location>
</feature>
<feature type="compositionally biased region" description="Basic and acidic residues" evidence="1">
    <location>
        <begin position="1"/>
        <end position="14"/>
    </location>
</feature>
<protein>
    <submittedName>
        <fullName evidence="2">Metallopeptidase</fullName>
    </submittedName>
</protein>
<feature type="region of interest" description="Disordered" evidence="1">
    <location>
        <begin position="1"/>
        <end position="98"/>
    </location>
</feature>
<feature type="compositionally biased region" description="Low complexity" evidence="1">
    <location>
        <begin position="77"/>
        <end position="87"/>
    </location>
</feature>
<feature type="compositionally biased region" description="Gly residues" evidence="1">
    <location>
        <begin position="394"/>
        <end position="410"/>
    </location>
</feature>
<proteinExistence type="predicted"/>
<feature type="region of interest" description="Disordered" evidence="1">
    <location>
        <begin position="271"/>
        <end position="292"/>
    </location>
</feature>
<sequence>ELSQTARERGDARGAARASRRGPAARRARAGPRRPRHHLRPLPRLLPVGERGVARAQPHPRRVQQLGELRRAPRPQPGRAARAPGRGVARRGHRAPGEQRAEAGGVLLHLHGLHAGGARGRAAAGPAARPHRRHRHARGAAGGGGAAAAERHWGDFHLRGRTGPQGQRADGGRAGAGRARPPGPRLLHAPRQRLPSHPRRVRGARGPYAGAGRARRGAGGGRGAAGGGDRDGARRRVHGADAAARSARHLQQDVAGLGAGADAALGLGGVPAGARRGGRRQHRRAPAGLLPRAGRDAGAAAAGGLEDVPALALHPLVRVVALQRFRAGAVPDAAGAHRGHRAAPPLEALPGRQRRHPGRRPGRGVRAPHLHPRGPGARRAHGGQPGRRPARAPGGAGVDDGLHPRGGAGQAGRVPQQDRLPRSLAGLLGAGDPPRLAPGQRAARAALVVRALPCAHRPQGGPRRVADDGPLGERVLQRVAQRDRLPRRHPAAPVLRPAGGRRGQLRGDGRGDRPRDGARLRRPGAPLRRLRQPARLVDGRRRRRVPRAGPARGRPVLAVPGDRHAARQRPAHRGREHRGPGRPHHCLPRAAEGARRQAAGAGGRAHAGAALLHGVGADLAPQHPPRDAAAAGDHRSARALAVAHQRPPLQHARVRARLRVPSRGSHGAPRQRAGAHLV</sequence>
<accession>A0A6J4KCP6</accession>
<feature type="region of interest" description="Disordered" evidence="1">
    <location>
        <begin position="659"/>
        <end position="678"/>
    </location>
</feature>
<feature type="compositionally biased region" description="Low complexity" evidence="1">
    <location>
        <begin position="42"/>
        <end position="51"/>
    </location>
</feature>
<feature type="compositionally biased region" description="Basic residues" evidence="1">
    <location>
        <begin position="18"/>
        <end position="41"/>
    </location>
</feature>
<feature type="compositionally biased region" description="Gly residues" evidence="1">
    <location>
        <begin position="217"/>
        <end position="227"/>
    </location>
</feature>
<evidence type="ECO:0000313" key="2">
    <source>
        <dbReference type="EMBL" id="CAA9301317.1"/>
    </source>
</evidence>
<reference evidence="2" key="1">
    <citation type="submission" date="2020-02" db="EMBL/GenBank/DDBJ databases">
        <authorList>
            <person name="Meier V. D."/>
        </authorList>
    </citation>
    <scope>NUCLEOTIDE SEQUENCE</scope>
    <source>
        <strain evidence="2">AVDCRST_MAG68</strain>
    </source>
</reference>